<dbReference type="Gene3D" id="1.10.10.60">
    <property type="entry name" value="Homeodomain-like"/>
    <property type="match status" value="2"/>
</dbReference>
<dbReference type="PANTHER" id="PTHR43280:SF28">
    <property type="entry name" value="HTH-TYPE TRANSCRIPTIONAL ACTIVATOR RHAS"/>
    <property type="match status" value="1"/>
</dbReference>
<proteinExistence type="predicted"/>
<name>A0A8J3EX07_9BIFI</name>
<keyword evidence="3" id="KW-0804">Transcription</keyword>
<comment type="caution">
    <text evidence="5">The sequence shown here is derived from an EMBL/GenBank/DDBJ whole genome shotgun (WGS) entry which is preliminary data.</text>
</comment>
<dbReference type="SUPFAM" id="SSF46689">
    <property type="entry name" value="Homeodomain-like"/>
    <property type="match status" value="2"/>
</dbReference>
<dbReference type="Pfam" id="PF02311">
    <property type="entry name" value="AraC_binding"/>
    <property type="match status" value="1"/>
</dbReference>
<gene>
    <name evidence="5" type="primary">ybfI</name>
    <name evidence="5" type="ORF">GCM10007377_11520</name>
</gene>
<dbReference type="InterPro" id="IPR018060">
    <property type="entry name" value="HTH_AraC"/>
</dbReference>
<dbReference type="PANTHER" id="PTHR43280">
    <property type="entry name" value="ARAC-FAMILY TRANSCRIPTIONAL REGULATOR"/>
    <property type="match status" value="1"/>
</dbReference>
<dbReference type="InterPro" id="IPR020449">
    <property type="entry name" value="Tscrpt_reg_AraC-type_HTH"/>
</dbReference>
<protein>
    <submittedName>
        <fullName evidence="5">Putative HTH-type transcriptional regulator YbfI</fullName>
    </submittedName>
</protein>
<evidence type="ECO:0000313" key="6">
    <source>
        <dbReference type="Proteomes" id="UP000619536"/>
    </source>
</evidence>
<dbReference type="GO" id="GO:0003700">
    <property type="term" value="F:DNA-binding transcription factor activity"/>
    <property type="evidence" value="ECO:0007669"/>
    <property type="project" value="InterPro"/>
</dbReference>
<dbReference type="EMBL" id="BMDH01000002">
    <property type="protein sequence ID" value="GGI14555.1"/>
    <property type="molecule type" value="Genomic_DNA"/>
</dbReference>
<evidence type="ECO:0000256" key="1">
    <source>
        <dbReference type="ARBA" id="ARBA00023015"/>
    </source>
</evidence>
<dbReference type="AlphaFoldDB" id="A0A8J3EX07"/>
<feature type="domain" description="HTH araC/xylS-type" evidence="4">
    <location>
        <begin position="173"/>
        <end position="272"/>
    </location>
</feature>
<reference evidence="5" key="2">
    <citation type="submission" date="2020-09" db="EMBL/GenBank/DDBJ databases">
        <authorList>
            <person name="Sun Q."/>
            <person name="Sedlacek I."/>
        </authorList>
    </citation>
    <scope>NUCLEOTIDE SEQUENCE</scope>
    <source>
        <strain evidence="5">CCM 8606</strain>
    </source>
</reference>
<accession>A0A8J3EX07</accession>
<dbReference type="InterPro" id="IPR037923">
    <property type="entry name" value="HTH-like"/>
</dbReference>
<dbReference type="PROSITE" id="PS01124">
    <property type="entry name" value="HTH_ARAC_FAMILY_2"/>
    <property type="match status" value="1"/>
</dbReference>
<dbReference type="InterPro" id="IPR009057">
    <property type="entry name" value="Homeodomain-like_sf"/>
</dbReference>
<keyword evidence="6" id="KW-1185">Reference proteome</keyword>
<organism evidence="5 6">
    <name type="scientific">Galliscardovia ingluviei</name>
    <dbReference type="NCBI Taxonomy" id="1769422"/>
    <lineage>
        <taxon>Bacteria</taxon>
        <taxon>Bacillati</taxon>
        <taxon>Actinomycetota</taxon>
        <taxon>Actinomycetes</taxon>
        <taxon>Bifidobacteriales</taxon>
        <taxon>Bifidobacteriaceae</taxon>
        <taxon>Galliscardovia</taxon>
    </lineage>
</organism>
<evidence type="ECO:0000313" key="5">
    <source>
        <dbReference type="EMBL" id="GGI14555.1"/>
    </source>
</evidence>
<dbReference type="SUPFAM" id="SSF51215">
    <property type="entry name" value="Regulatory protein AraC"/>
    <property type="match status" value="1"/>
</dbReference>
<dbReference type="PRINTS" id="PR00032">
    <property type="entry name" value="HTHARAC"/>
</dbReference>
<dbReference type="RefSeq" id="WP_188355287.1">
    <property type="nucleotide sequence ID" value="NZ_BMDH01000002.1"/>
</dbReference>
<evidence type="ECO:0000256" key="2">
    <source>
        <dbReference type="ARBA" id="ARBA00023125"/>
    </source>
</evidence>
<dbReference type="Proteomes" id="UP000619536">
    <property type="component" value="Unassembled WGS sequence"/>
</dbReference>
<evidence type="ECO:0000259" key="4">
    <source>
        <dbReference type="PROSITE" id="PS01124"/>
    </source>
</evidence>
<reference evidence="5" key="1">
    <citation type="journal article" date="2014" name="Int. J. Syst. Evol. Microbiol.">
        <title>Complete genome sequence of Corynebacterium casei LMG S-19264T (=DSM 44701T), isolated from a smear-ripened cheese.</title>
        <authorList>
            <consortium name="US DOE Joint Genome Institute (JGI-PGF)"/>
            <person name="Walter F."/>
            <person name="Albersmeier A."/>
            <person name="Kalinowski J."/>
            <person name="Ruckert C."/>
        </authorList>
    </citation>
    <scope>NUCLEOTIDE SEQUENCE</scope>
    <source>
        <strain evidence="5">CCM 8606</strain>
    </source>
</reference>
<sequence length="282" mass="32717">MLESHQIRRSEYKKYPLYVTVIGMNYLQTPINRPHGLATEQIFVCKQGVGELIINDSRSIIQSGDLFIVRRYEDHIYHALSHNWTLDLLGCNGFICKTLMDKFHMQSGKYAIADQHVFTHYLQELSSIGLSQQFRHEQLLRKSQILYLLLTELSFIIKPIHEHQNTTTNTTVSAIISFLEEHFHENISLQDLGSAIHRSPEYLCSIFKETQEETIISYLNKLRISQARLLLERYPERSVSEIGKACGFNSASYFGKIFKQICGVTPHQYRLANVTDIDYIQE</sequence>
<dbReference type="Pfam" id="PF12833">
    <property type="entry name" value="HTH_18"/>
    <property type="match status" value="1"/>
</dbReference>
<keyword evidence="2" id="KW-0238">DNA-binding</keyword>
<dbReference type="InterPro" id="IPR003313">
    <property type="entry name" value="AraC-bd"/>
</dbReference>
<evidence type="ECO:0000256" key="3">
    <source>
        <dbReference type="ARBA" id="ARBA00023163"/>
    </source>
</evidence>
<dbReference type="GO" id="GO:0043565">
    <property type="term" value="F:sequence-specific DNA binding"/>
    <property type="evidence" value="ECO:0007669"/>
    <property type="project" value="InterPro"/>
</dbReference>
<keyword evidence="1" id="KW-0805">Transcription regulation</keyword>
<dbReference type="SMART" id="SM00342">
    <property type="entry name" value="HTH_ARAC"/>
    <property type="match status" value="1"/>
</dbReference>